<proteinExistence type="inferred from homology"/>
<dbReference type="GO" id="GO:0000105">
    <property type="term" value="P:L-histidine biosynthetic process"/>
    <property type="evidence" value="ECO:0007669"/>
    <property type="project" value="UniProtKB-KW"/>
</dbReference>
<evidence type="ECO:0000256" key="7">
    <source>
        <dbReference type="ARBA" id="ARBA00023167"/>
    </source>
</evidence>
<dbReference type="GO" id="GO:0004488">
    <property type="term" value="F:methylenetetrahydrofolate dehydrogenase (NADP+) activity"/>
    <property type="evidence" value="ECO:0007669"/>
    <property type="project" value="UniProtKB-UniRule"/>
</dbReference>
<keyword evidence="9" id="KW-0028">Amino-acid biosynthesis</keyword>
<dbReference type="GO" id="GO:0009086">
    <property type="term" value="P:methionine biosynthetic process"/>
    <property type="evidence" value="ECO:0007669"/>
    <property type="project" value="UniProtKB-KW"/>
</dbReference>
<keyword evidence="6 9" id="KW-0560">Oxidoreductase</keyword>
<dbReference type="Proteomes" id="UP000177042">
    <property type="component" value="Unassembled WGS sequence"/>
</dbReference>
<evidence type="ECO:0000313" key="13">
    <source>
        <dbReference type="Proteomes" id="UP000177042"/>
    </source>
</evidence>
<dbReference type="GO" id="GO:0006164">
    <property type="term" value="P:purine nucleotide biosynthetic process"/>
    <property type="evidence" value="ECO:0007669"/>
    <property type="project" value="UniProtKB-KW"/>
</dbReference>
<dbReference type="GO" id="GO:0035999">
    <property type="term" value="P:tetrahydrofolate interconversion"/>
    <property type="evidence" value="ECO:0007669"/>
    <property type="project" value="UniProtKB-UniRule"/>
</dbReference>
<evidence type="ECO:0000256" key="3">
    <source>
        <dbReference type="ARBA" id="ARBA00022755"/>
    </source>
</evidence>
<comment type="caution">
    <text evidence="9">Lacks conserved residue(s) required for the propagation of feature annotation.</text>
</comment>
<comment type="caution">
    <text evidence="12">The sequence shown here is derived from an EMBL/GenBank/DDBJ whole genome shotgun (WGS) entry which is preliminary data.</text>
</comment>
<dbReference type="SUPFAM" id="SSF53223">
    <property type="entry name" value="Aminoacid dehydrogenase-like, N-terminal domain"/>
    <property type="match status" value="1"/>
</dbReference>
<dbReference type="InterPro" id="IPR046346">
    <property type="entry name" value="Aminoacid_DH-like_N_sf"/>
</dbReference>
<keyword evidence="9" id="KW-0368">Histidine biosynthesis</keyword>
<dbReference type="EC" id="3.5.4.9" evidence="9"/>
<evidence type="ECO:0000256" key="8">
    <source>
        <dbReference type="ARBA" id="ARBA00023268"/>
    </source>
</evidence>
<feature type="domain" description="Tetrahydrofolate dehydrogenase/cyclohydrolase catalytic" evidence="10">
    <location>
        <begin position="5"/>
        <end position="114"/>
    </location>
</feature>
<dbReference type="PANTHER" id="PTHR48099">
    <property type="entry name" value="C-1-TETRAHYDROFOLATE SYNTHASE, CYTOPLASMIC-RELATED"/>
    <property type="match status" value="1"/>
</dbReference>
<dbReference type="UniPathway" id="UPA00193"/>
<dbReference type="EMBL" id="MFCX01000003">
    <property type="protein sequence ID" value="OGE26778.1"/>
    <property type="molecule type" value="Genomic_DNA"/>
</dbReference>
<dbReference type="PRINTS" id="PR00085">
    <property type="entry name" value="THFDHDRGNASE"/>
</dbReference>
<evidence type="ECO:0000256" key="4">
    <source>
        <dbReference type="ARBA" id="ARBA00022801"/>
    </source>
</evidence>
<keyword evidence="7 9" id="KW-0486">Methionine biosynthesis</keyword>
<comment type="subunit">
    <text evidence="9">Homodimer.</text>
</comment>
<feature type="binding site" evidence="9">
    <location>
        <begin position="159"/>
        <end position="161"/>
    </location>
    <ligand>
        <name>NADP(+)</name>
        <dbReference type="ChEBI" id="CHEBI:58349"/>
    </ligand>
</feature>
<reference evidence="12 13" key="1">
    <citation type="journal article" date="2016" name="Nat. Commun.">
        <title>Thousands of microbial genomes shed light on interconnected biogeochemical processes in an aquifer system.</title>
        <authorList>
            <person name="Anantharaman K."/>
            <person name="Brown C.T."/>
            <person name="Hug L.A."/>
            <person name="Sharon I."/>
            <person name="Castelle C.J."/>
            <person name="Probst A.J."/>
            <person name="Thomas B.C."/>
            <person name="Singh A."/>
            <person name="Wilkins M.J."/>
            <person name="Karaoz U."/>
            <person name="Brodie E.L."/>
            <person name="Williams K.H."/>
            <person name="Hubbard S.S."/>
            <person name="Banfield J.F."/>
        </authorList>
    </citation>
    <scope>NUCLEOTIDE SEQUENCE [LARGE SCALE GENOMIC DNA]</scope>
</reference>
<evidence type="ECO:0000256" key="1">
    <source>
        <dbReference type="ARBA" id="ARBA00004777"/>
    </source>
</evidence>
<dbReference type="Gene3D" id="3.40.50.10860">
    <property type="entry name" value="Leucine Dehydrogenase, chain A, domain 1"/>
    <property type="match status" value="1"/>
</dbReference>
<dbReference type="AlphaFoldDB" id="A0A1F5JDZ7"/>
<organism evidence="12 13">
    <name type="scientific">Candidatus Daviesbacteria bacterium RIFCSPHIGHO2_02_FULL_39_12</name>
    <dbReference type="NCBI Taxonomy" id="1797770"/>
    <lineage>
        <taxon>Bacteria</taxon>
        <taxon>Candidatus Daviesiibacteriota</taxon>
    </lineage>
</organism>
<feature type="domain" description="Tetrahydrofolate dehydrogenase/cyclohydrolase NAD(P)-binding" evidence="11">
    <location>
        <begin position="143"/>
        <end position="276"/>
    </location>
</feature>
<evidence type="ECO:0000256" key="6">
    <source>
        <dbReference type="ARBA" id="ARBA00023002"/>
    </source>
</evidence>
<evidence type="ECO:0000259" key="10">
    <source>
        <dbReference type="Pfam" id="PF00763"/>
    </source>
</evidence>
<dbReference type="InterPro" id="IPR000672">
    <property type="entry name" value="THF_DH/CycHdrlase"/>
</dbReference>
<evidence type="ECO:0000259" key="11">
    <source>
        <dbReference type="Pfam" id="PF02882"/>
    </source>
</evidence>
<feature type="binding site" evidence="9">
    <location>
        <position position="225"/>
    </location>
    <ligand>
        <name>NADP(+)</name>
        <dbReference type="ChEBI" id="CHEBI:58349"/>
    </ligand>
</feature>
<dbReference type="SUPFAM" id="SSF51735">
    <property type="entry name" value="NAD(P)-binding Rossmann-fold domains"/>
    <property type="match status" value="1"/>
</dbReference>
<keyword evidence="2 9" id="KW-0554">One-carbon metabolism</keyword>
<comment type="catalytic activity">
    <reaction evidence="9">
        <text>(6R)-5,10-methylene-5,6,7,8-tetrahydrofolate + NADP(+) = (6R)-5,10-methenyltetrahydrofolate + NADPH</text>
        <dbReference type="Rhea" id="RHEA:22812"/>
        <dbReference type="ChEBI" id="CHEBI:15636"/>
        <dbReference type="ChEBI" id="CHEBI:57455"/>
        <dbReference type="ChEBI" id="CHEBI:57783"/>
        <dbReference type="ChEBI" id="CHEBI:58349"/>
        <dbReference type="EC" id="1.5.1.5"/>
    </reaction>
</comment>
<evidence type="ECO:0000313" key="12">
    <source>
        <dbReference type="EMBL" id="OGE26778.1"/>
    </source>
</evidence>
<protein>
    <recommendedName>
        <fullName evidence="9">Bifunctional protein FolD</fullName>
    </recommendedName>
    <domain>
        <recommendedName>
            <fullName evidence="9">Methylenetetrahydrofolate dehydrogenase</fullName>
            <ecNumber evidence="9">1.5.1.5</ecNumber>
        </recommendedName>
    </domain>
    <domain>
        <recommendedName>
            <fullName evidence="9">Methenyltetrahydrofolate cyclohydrolase</fullName>
            <ecNumber evidence="9">3.5.4.9</ecNumber>
        </recommendedName>
    </domain>
</protein>
<dbReference type="HAMAP" id="MF_01576">
    <property type="entry name" value="THF_DHG_CYH"/>
    <property type="match status" value="1"/>
</dbReference>
<dbReference type="InterPro" id="IPR020631">
    <property type="entry name" value="THF_DH/CycHdrlase_NAD-bd_dom"/>
</dbReference>
<comment type="pathway">
    <text evidence="1 9">One-carbon metabolism; tetrahydrofolate interconversion.</text>
</comment>
<dbReference type="InterPro" id="IPR020630">
    <property type="entry name" value="THF_DH/CycHdrlase_cat_dom"/>
</dbReference>
<dbReference type="PANTHER" id="PTHR48099:SF5">
    <property type="entry name" value="C-1-TETRAHYDROFOLATE SYNTHASE, CYTOPLASMIC"/>
    <property type="match status" value="1"/>
</dbReference>
<gene>
    <name evidence="9" type="primary">folD</name>
    <name evidence="12" type="ORF">A3C26_03235</name>
</gene>
<sequence>MTKVSGRKVAEAILKKLEAEIKRKNLKPKLAIILAGDDPSSRIYVSNKLKAANGLGIQAKLYEFSSVEKEKLLNTLQRLNKDSSVNGIIIQYPTFKTWDFDEIVAKIDPKKDVDGFLSESPYTEATALAIWEMLTAFSLLSGFRKTEEFLKDKKIVVLGRGKTAGGPITRLLKKRGFEVESIVKETKNPKAKIKNGDIVISATGVKNIVNKSNLKRGAYLVGVGVGKETVDGKARFFGDINEEEVSKIAKLYCPTIGGIGPLTIVSLLKNVVSAARVTNGR</sequence>
<evidence type="ECO:0000256" key="5">
    <source>
        <dbReference type="ARBA" id="ARBA00022857"/>
    </source>
</evidence>
<comment type="similarity">
    <text evidence="9">Belongs to the tetrahydrofolate dehydrogenase/cyclohydrolase family.</text>
</comment>
<name>A0A1F5JDZ7_9BACT</name>
<keyword evidence="8 9" id="KW-0511">Multifunctional enzyme</keyword>
<dbReference type="GO" id="GO:0004477">
    <property type="term" value="F:methenyltetrahydrofolate cyclohydrolase activity"/>
    <property type="evidence" value="ECO:0007669"/>
    <property type="project" value="UniProtKB-UniRule"/>
</dbReference>
<keyword evidence="4 9" id="KW-0378">Hydrolase</keyword>
<evidence type="ECO:0000256" key="9">
    <source>
        <dbReference type="HAMAP-Rule" id="MF_01576"/>
    </source>
</evidence>
<dbReference type="EC" id="1.5.1.5" evidence="9"/>
<dbReference type="Pfam" id="PF02882">
    <property type="entry name" value="THF_DHG_CYH_C"/>
    <property type="match status" value="1"/>
</dbReference>
<keyword evidence="3 9" id="KW-0658">Purine biosynthesis</keyword>
<keyword evidence="5 9" id="KW-0521">NADP</keyword>
<dbReference type="Pfam" id="PF00763">
    <property type="entry name" value="THF_DHG_CYH"/>
    <property type="match status" value="1"/>
</dbReference>
<comment type="function">
    <text evidence="9">Catalyzes the oxidation of 5,10-methylenetetrahydrofolate to 5,10-methenyltetrahydrofolate and then the hydrolysis of 5,10-methenyltetrahydrofolate to 10-formyltetrahydrofolate.</text>
</comment>
<dbReference type="InterPro" id="IPR036291">
    <property type="entry name" value="NAD(P)-bd_dom_sf"/>
</dbReference>
<accession>A0A1F5JDZ7</accession>
<dbReference type="Gene3D" id="3.40.50.720">
    <property type="entry name" value="NAD(P)-binding Rossmann-like Domain"/>
    <property type="match status" value="1"/>
</dbReference>
<dbReference type="GO" id="GO:0005829">
    <property type="term" value="C:cytosol"/>
    <property type="evidence" value="ECO:0007669"/>
    <property type="project" value="TreeGrafter"/>
</dbReference>
<comment type="catalytic activity">
    <reaction evidence="9">
        <text>(6R)-5,10-methenyltetrahydrofolate + H2O = (6R)-10-formyltetrahydrofolate + H(+)</text>
        <dbReference type="Rhea" id="RHEA:23700"/>
        <dbReference type="ChEBI" id="CHEBI:15377"/>
        <dbReference type="ChEBI" id="CHEBI:15378"/>
        <dbReference type="ChEBI" id="CHEBI:57455"/>
        <dbReference type="ChEBI" id="CHEBI:195366"/>
        <dbReference type="EC" id="3.5.4.9"/>
    </reaction>
</comment>
<evidence type="ECO:0000256" key="2">
    <source>
        <dbReference type="ARBA" id="ARBA00022563"/>
    </source>
</evidence>